<dbReference type="PANTHER" id="PTHR35936">
    <property type="entry name" value="MEMBRANE-BOUND LYTIC MUREIN TRANSGLYCOSYLASE F"/>
    <property type="match status" value="1"/>
</dbReference>
<evidence type="ECO:0000313" key="5">
    <source>
        <dbReference type="Proteomes" id="UP001501803"/>
    </source>
</evidence>
<dbReference type="SMART" id="SM00062">
    <property type="entry name" value="PBPb"/>
    <property type="match status" value="1"/>
</dbReference>
<feature type="signal peptide" evidence="2">
    <location>
        <begin position="1"/>
        <end position="28"/>
    </location>
</feature>
<reference evidence="5" key="1">
    <citation type="journal article" date="2019" name="Int. J. Syst. Evol. Microbiol.">
        <title>The Global Catalogue of Microorganisms (GCM) 10K type strain sequencing project: providing services to taxonomists for standard genome sequencing and annotation.</title>
        <authorList>
            <consortium name="The Broad Institute Genomics Platform"/>
            <consortium name="The Broad Institute Genome Sequencing Center for Infectious Disease"/>
            <person name="Wu L."/>
            <person name="Ma J."/>
        </authorList>
    </citation>
    <scope>NUCLEOTIDE SEQUENCE [LARGE SCALE GENOMIC DNA]</scope>
    <source>
        <strain evidence="5">JCM 17021</strain>
    </source>
</reference>
<evidence type="ECO:0000256" key="2">
    <source>
        <dbReference type="SAM" id="SignalP"/>
    </source>
</evidence>
<dbReference type="Gene3D" id="3.40.190.10">
    <property type="entry name" value="Periplasmic binding protein-like II"/>
    <property type="match status" value="2"/>
</dbReference>
<feature type="domain" description="Solute-binding protein family 3/N-terminal" evidence="3">
    <location>
        <begin position="79"/>
        <end position="307"/>
    </location>
</feature>
<organism evidence="4 5">
    <name type="scientific">Leifsonia kafniensis</name>
    <dbReference type="NCBI Taxonomy" id="475957"/>
    <lineage>
        <taxon>Bacteria</taxon>
        <taxon>Bacillati</taxon>
        <taxon>Actinomycetota</taxon>
        <taxon>Actinomycetes</taxon>
        <taxon>Micrococcales</taxon>
        <taxon>Microbacteriaceae</taxon>
        <taxon>Leifsonia</taxon>
    </lineage>
</organism>
<dbReference type="PANTHER" id="PTHR35936:SF17">
    <property type="entry name" value="ARGININE-BINDING EXTRACELLULAR PROTEIN ARTP"/>
    <property type="match status" value="1"/>
</dbReference>
<keyword evidence="1 2" id="KW-0732">Signal</keyword>
<evidence type="ECO:0000256" key="1">
    <source>
        <dbReference type="ARBA" id="ARBA00022729"/>
    </source>
</evidence>
<protein>
    <submittedName>
        <fullName evidence="4">ABC transporter substrate-binding protein</fullName>
    </submittedName>
</protein>
<sequence length="320" mass="32998">MRFPTTPARGAFALVLGAVLLGTTACGAQSLTAPDTGTTAETAEATLIDVPAEDLAASVIEGIEPDGSLTVPAALRNEGLKVTSSVGYPPMEMYGADGKVIVGVDASLARALARTLGVDLAITDQEFNAQIPGVLTGRFDMVMSSMTDNAERRETMTFVDYVSAGNGFLVQTGNPSGVTVPADLCGQIVSVVDNGSSAELAEEFNTQCAADAKPAIDVLKFEGDTEAILAVRSGRAAATITDYPVAVYRADEPDSGLEAIAIEGGESPWGIAIDKKNTELVDVMQKALQSLIDSGAYGDILGAWGVDQMSVDSAVVNDGQ</sequence>
<accession>A0ABP7KSI1</accession>
<name>A0ABP7KSI1_9MICO</name>
<evidence type="ECO:0000313" key="4">
    <source>
        <dbReference type="EMBL" id="GAA3884998.1"/>
    </source>
</evidence>
<feature type="chain" id="PRO_5045708571" evidence="2">
    <location>
        <begin position="29"/>
        <end position="320"/>
    </location>
</feature>
<proteinExistence type="predicted"/>
<keyword evidence="5" id="KW-1185">Reference proteome</keyword>
<dbReference type="EMBL" id="BAABCN010000010">
    <property type="protein sequence ID" value="GAA3884998.1"/>
    <property type="molecule type" value="Genomic_DNA"/>
</dbReference>
<gene>
    <name evidence="4" type="ORF">GCM10022381_28920</name>
</gene>
<dbReference type="RefSeq" id="WP_345067981.1">
    <property type="nucleotide sequence ID" value="NZ_BAABCN010000010.1"/>
</dbReference>
<dbReference type="SUPFAM" id="SSF53850">
    <property type="entry name" value="Periplasmic binding protein-like II"/>
    <property type="match status" value="1"/>
</dbReference>
<dbReference type="PROSITE" id="PS51257">
    <property type="entry name" value="PROKAR_LIPOPROTEIN"/>
    <property type="match status" value="1"/>
</dbReference>
<evidence type="ECO:0000259" key="3">
    <source>
        <dbReference type="SMART" id="SM00062"/>
    </source>
</evidence>
<dbReference type="Pfam" id="PF00497">
    <property type="entry name" value="SBP_bac_3"/>
    <property type="match status" value="1"/>
</dbReference>
<dbReference type="CDD" id="cd01004">
    <property type="entry name" value="PBP2_MidA_like"/>
    <property type="match status" value="1"/>
</dbReference>
<dbReference type="InterPro" id="IPR001638">
    <property type="entry name" value="Solute-binding_3/MltF_N"/>
</dbReference>
<comment type="caution">
    <text evidence="4">The sequence shown here is derived from an EMBL/GenBank/DDBJ whole genome shotgun (WGS) entry which is preliminary data.</text>
</comment>
<dbReference type="Proteomes" id="UP001501803">
    <property type="component" value="Unassembled WGS sequence"/>
</dbReference>